<evidence type="ECO:0000313" key="4">
    <source>
        <dbReference type="EMBL" id="EJT73019.1"/>
    </source>
</evidence>
<name>J3P8N5_GAET3</name>
<keyword evidence="6" id="KW-1185">Reference proteome</keyword>
<evidence type="ECO:0000256" key="3">
    <source>
        <dbReference type="PROSITE-ProRule" id="PRU00023"/>
    </source>
</evidence>
<keyword evidence="1" id="KW-0677">Repeat</keyword>
<gene>
    <name evidence="5" type="primary">20350328</name>
    <name evidence="4" type="ORF">GGTG_09870</name>
</gene>
<evidence type="ECO:0000313" key="6">
    <source>
        <dbReference type="Proteomes" id="UP000006039"/>
    </source>
</evidence>
<evidence type="ECO:0000256" key="2">
    <source>
        <dbReference type="ARBA" id="ARBA00023043"/>
    </source>
</evidence>
<dbReference type="PROSITE" id="PS50297">
    <property type="entry name" value="ANK_REP_REGION"/>
    <property type="match status" value="3"/>
</dbReference>
<dbReference type="Gene3D" id="1.25.40.20">
    <property type="entry name" value="Ankyrin repeat-containing domain"/>
    <property type="match status" value="3"/>
</dbReference>
<dbReference type="GeneID" id="20350328"/>
<dbReference type="PANTHER" id="PTHR24198:SF165">
    <property type="entry name" value="ANKYRIN REPEAT-CONTAINING PROTEIN-RELATED"/>
    <property type="match status" value="1"/>
</dbReference>
<dbReference type="STRING" id="644352.J3P8N5"/>
<feature type="repeat" description="ANK" evidence="3">
    <location>
        <begin position="841"/>
        <end position="863"/>
    </location>
</feature>
<dbReference type="EnsemblFungi" id="EJT73019">
    <property type="protein sequence ID" value="EJT73019"/>
    <property type="gene ID" value="GGTG_09870"/>
</dbReference>
<dbReference type="SMART" id="SM00248">
    <property type="entry name" value="ANK"/>
    <property type="match status" value="10"/>
</dbReference>
<reference evidence="4" key="3">
    <citation type="submission" date="2010-09" db="EMBL/GenBank/DDBJ databases">
        <title>Annotation of Gaeumannomyces graminis var. tritici R3-111a-1.</title>
        <authorList>
            <consortium name="The Broad Institute Genome Sequencing Platform"/>
            <person name="Ma L.-J."/>
            <person name="Dead R."/>
            <person name="Young S.K."/>
            <person name="Zeng Q."/>
            <person name="Gargeya S."/>
            <person name="Fitzgerald M."/>
            <person name="Haas B."/>
            <person name="Abouelleil A."/>
            <person name="Alvarado L."/>
            <person name="Arachchi H.M."/>
            <person name="Berlin A."/>
            <person name="Brown A."/>
            <person name="Chapman S.B."/>
            <person name="Chen Z."/>
            <person name="Dunbar C."/>
            <person name="Freedman E."/>
            <person name="Gearin G."/>
            <person name="Gellesch M."/>
            <person name="Goldberg J."/>
            <person name="Griggs A."/>
            <person name="Gujja S."/>
            <person name="Heiman D."/>
            <person name="Howarth C."/>
            <person name="Larson L."/>
            <person name="Lui A."/>
            <person name="MacDonald P.J.P."/>
            <person name="Mehta T."/>
            <person name="Montmayeur A."/>
            <person name="Murphy C."/>
            <person name="Neiman D."/>
            <person name="Pearson M."/>
            <person name="Priest M."/>
            <person name="Roberts A."/>
            <person name="Saif S."/>
            <person name="Shea T."/>
            <person name="Shenoy N."/>
            <person name="Sisk P."/>
            <person name="Stolte C."/>
            <person name="Sykes S."/>
            <person name="Yandava C."/>
            <person name="Wortman J."/>
            <person name="Nusbaum C."/>
            <person name="Birren B."/>
        </authorList>
    </citation>
    <scope>NUCLEOTIDE SEQUENCE</scope>
    <source>
        <strain evidence="4">R3-111a-1</strain>
    </source>
</reference>
<evidence type="ECO:0000313" key="5">
    <source>
        <dbReference type="EnsemblFungi" id="EJT73019"/>
    </source>
</evidence>
<evidence type="ECO:0000256" key="1">
    <source>
        <dbReference type="ARBA" id="ARBA00022737"/>
    </source>
</evidence>
<reference evidence="4" key="2">
    <citation type="submission" date="2010-07" db="EMBL/GenBank/DDBJ databases">
        <authorList>
            <consortium name="The Broad Institute Genome Sequencing Platform"/>
            <consortium name="Broad Institute Genome Sequencing Center for Infectious Disease"/>
            <person name="Ma L.-J."/>
            <person name="Dead R."/>
            <person name="Young S."/>
            <person name="Zeng Q."/>
            <person name="Koehrsen M."/>
            <person name="Alvarado L."/>
            <person name="Berlin A."/>
            <person name="Chapman S.B."/>
            <person name="Chen Z."/>
            <person name="Freedman E."/>
            <person name="Gellesch M."/>
            <person name="Goldberg J."/>
            <person name="Griggs A."/>
            <person name="Gujja S."/>
            <person name="Heilman E.R."/>
            <person name="Heiman D."/>
            <person name="Hepburn T."/>
            <person name="Howarth C."/>
            <person name="Jen D."/>
            <person name="Larson L."/>
            <person name="Mehta T."/>
            <person name="Neiman D."/>
            <person name="Pearson M."/>
            <person name="Roberts A."/>
            <person name="Saif S."/>
            <person name="Shea T."/>
            <person name="Shenoy N."/>
            <person name="Sisk P."/>
            <person name="Stolte C."/>
            <person name="Sykes S."/>
            <person name="Walk T."/>
            <person name="White J."/>
            <person name="Yandava C."/>
            <person name="Haas B."/>
            <person name="Nusbaum C."/>
            <person name="Birren B."/>
        </authorList>
    </citation>
    <scope>NUCLEOTIDE SEQUENCE</scope>
    <source>
        <strain evidence="4">R3-111a-1</strain>
    </source>
</reference>
<reference evidence="5" key="4">
    <citation type="journal article" date="2015" name="G3 (Bethesda)">
        <title>Genome sequences of three phytopathogenic species of the Magnaporthaceae family of fungi.</title>
        <authorList>
            <person name="Okagaki L.H."/>
            <person name="Nunes C.C."/>
            <person name="Sailsbery J."/>
            <person name="Clay B."/>
            <person name="Brown D."/>
            <person name="John T."/>
            <person name="Oh Y."/>
            <person name="Young N."/>
            <person name="Fitzgerald M."/>
            <person name="Haas B.J."/>
            <person name="Zeng Q."/>
            <person name="Young S."/>
            <person name="Adiconis X."/>
            <person name="Fan L."/>
            <person name="Levin J.Z."/>
            <person name="Mitchell T.K."/>
            <person name="Okubara P.A."/>
            <person name="Farman M.L."/>
            <person name="Kohn L.M."/>
            <person name="Birren B."/>
            <person name="Ma L.-J."/>
            <person name="Dean R.A."/>
        </authorList>
    </citation>
    <scope>NUCLEOTIDE SEQUENCE</scope>
    <source>
        <strain evidence="5">R3-111a-1</strain>
    </source>
</reference>
<sequence>MTEEVRLWARKVLSWVLYSIRPLSLPELASVIGIEERDETSATSEKADNLNMLDLAVDSLSGIVRISNNVAVLGPAAYQSEIELVFGLQGEAAQLEILESLSKHLQKSADRFQKLRPNIHDLPIHSVRDLLADYTMECWPEHYKLATNNATTRPGAVNCLKGLLQRQETLAFWDWCGRPTMGKKDLAVLENRGRESTLMLQIAILAAIGFQDLEEIDTLVGGSSWRTGPASILAAFEQALLTGNDNLAMALDFSALDQGQIKDLLGTATVVGADLTPDMVSRLMIQSREKLRIIDHPPDFLTMPGAITADHLDQIFAEEPTTAEYTSNLLVSAVQEDLQTSLVENCRTGDPSLLQILLPYVVKVTFGHVLTACFYGNYAVMAGLMERIREARHDVGSGTSRRQSLLGDPDAAKALLCAVLQGFTQCTAVILRHADCEKDVNPLQETIDSSIQAPRHDGVAVEERLVAQCVPHVDEPDIKGKTAPHAASSSGRLSIVQHEVVEVLLASGADVLAITDEGWSPLEAAFDFPDVLRHLLGSKANPRPDFRRAVRSRDEDCTALWMAMDDGCGESARLILQNGDPDVDFVGREYRGRRTLLSTATSNGWAEIVRLLLEKGPDTKCPGDELVSRSSLVHLVTDEDTFAVLLEYNAPLEETDEGGLTPLARNIISSHGDPPSGIIRRLLNAGANSQCEIRGVTALSYATAIENIELLDLLLRKGAGINHIGPESVTSLHLAILSANDVDILRYLVDEVGIEVLTTGEGSACKASVFRTPFGEACRSGSIGAVRLFLEHEDDIHEMDPTKQPSWYNLGIREHDAIEVFDTLCAVGGPAFQYEAARDILGRTILHMAAFGGHHELAKRLLELAPGLLSVPDKNGWSPLHWAVRRSRLKRENGTGADLKDNEENRLKVVQLLLKQDLPALVLPIKLAGKGHSLMAPARRFAAGAEICKVLDKELGGRLDDDGETPEELLYHGWACDVCDSELRGDASVCQHKLCRERFGLCWLCAPYQREVRDLSHEFKRFSLAVPKEPLDREKLGSGERSTGYGHFYR</sequence>
<dbReference type="InterPro" id="IPR002110">
    <property type="entry name" value="Ankyrin_rpt"/>
</dbReference>
<protein>
    <submittedName>
        <fullName evidence="4 5">Uncharacterized protein</fullName>
    </submittedName>
</protein>
<dbReference type="Pfam" id="PF12796">
    <property type="entry name" value="Ank_2"/>
    <property type="match status" value="2"/>
</dbReference>
<dbReference type="OrthoDB" id="341259at2759"/>
<reference evidence="5" key="5">
    <citation type="submission" date="2018-04" db="UniProtKB">
        <authorList>
            <consortium name="EnsemblFungi"/>
        </authorList>
    </citation>
    <scope>IDENTIFICATION</scope>
    <source>
        <strain evidence="5">R3-111a-1</strain>
    </source>
</reference>
<dbReference type="HOGENOM" id="CLU_291028_0_0_1"/>
<dbReference type="InterPro" id="IPR036770">
    <property type="entry name" value="Ankyrin_rpt-contain_sf"/>
</dbReference>
<proteinExistence type="predicted"/>
<dbReference type="eggNOG" id="KOG4177">
    <property type="taxonomic scope" value="Eukaryota"/>
</dbReference>
<keyword evidence="2 3" id="KW-0040">ANK repeat</keyword>
<dbReference type="PROSITE" id="PS50088">
    <property type="entry name" value="ANK_REPEAT"/>
    <property type="match status" value="3"/>
</dbReference>
<dbReference type="AlphaFoldDB" id="J3P8N5"/>
<organism evidence="4">
    <name type="scientific">Gaeumannomyces tritici (strain R3-111a-1)</name>
    <name type="common">Wheat and barley take-all root rot fungus</name>
    <name type="synonym">Gaeumannomyces graminis var. tritici</name>
    <dbReference type="NCBI Taxonomy" id="644352"/>
    <lineage>
        <taxon>Eukaryota</taxon>
        <taxon>Fungi</taxon>
        <taxon>Dikarya</taxon>
        <taxon>Ascomycota</taxon>
        <taxon>Pezizomycotina</taxon>
        <taxon>Sordariomycetes</taxon>
        <taxon>Sordariomycetidae</taxon>
        <taxon>Magnaporthales</taxon>
        <taxon>Magnaporthaceae</taxon>
        <taxon>Gaeumannomyces</taxon>
    </lineage>
</organism>
<accession>J3P8N5</accession>
<reference evidence="6" key="1">
    <citation type="submission" date="2010-07" db="EMBL/GenBank/DDBJ databases">
        <title>The genome sequence of Gaeumannomyces graminis var. tritici strain R3-111a-1.</title>
        <authorList>
            <consortium name="The Broad Institute Genome Sequencing Platform"/>
            <person name="Ma L.-J."/>
            <person name="Dead R."/>
            <person name="Young S."/>
            <person name="Zeng Q."/>
            <person name="Koehrsen M."/>
            <person name="Alvarado L."/>
            <person name="Berlin A."/>
            <person name="Chapman S.B."/>
            <person name="Chen Z."/>
            <person name="Freedman E."/>
            <person name="Gellesch M."/>
            <person name="Goldberg J."/>
            <person name="Griggs A."/>
            <person name="Gujja S."/>
            <person name="Heilman E.R."/>
            <person name="Heiman D."/>
            <person name="Hepburn T."/>
            <person name="Howarth C."/>
            <person name="Jen D."/>
            <person name="Larson L."/>
            <person name="Mehta T."/>
            <person name="Neiman D."/>
            <person name="Pearson M."/>
            <person name="Roberts A."/>
            <person name="Saif S."/>
            <person name="Shea T."/>
            <person name="Shenoy N."/>
            <person name="Sisk P."/>
            <person name="Stolte C."/>
            <person name="Sykes S."/>
            <person name="Walk T."/>
            <person name="White J."/>
            <person name="Yandava C."/>
            <person name="Haas B."/>
            <person name="Nusbaum C."/>
            <person name="Birren B."/>
        </authorList>
    </citation>
    <scope>NUCLEOTIDE SEQUENCE [LARGE SCALE GENOMIC DNA]</scope>
    <source>
        <strain evidence="6">R3-111a-1</strain>
    </source>
</reference>
<dbReference type="SUPFAM" id="SSF48403">
    <property type="entry name" value="Ankyrin repeat"/>
    <property type="match status" value="2"/>
</dbReference>
<feature type="repeat" description="ANK" evidence="3">
    <location>
        <begin position="479"/>
        <end position="516"/>
    </location>
</feature>
<dbReference type="EMBL" id="GL385399">
    <property type="protein sequence ID" value="EJT73019.1"/>
    <property type="molecule type" value="Genomic_DNA"/>
</dbReference>
<dbReference type="Proteomes" id="UP000006039">
    <property type="component" value="Unassembled WGS sequence"/>
</dbReference>
<dbReference type="VEuPathDB" id="FungiDB:GGTG_09870"/>
<dbReference type="RefSeq" id="XP_009225993.1">
    <property type="nucleotide sequence ID" value="XM_009227729.1"/>
</dbReference>
<dbReference type="PANTHER" id="PTHR24198">
    <property type="entry name" value="ANKYRIN REPEAT AND PROTEIN KINASE DOMAIN-CONTAINING PROTEIN"/>
    <property type="match status" value="1"/>
</dbReference>
<feature type="repeat" description="ANK" evidence="3">
    <location>
        <begin position="694"/>
        <end position="726"/>
    </location>
</feature>